<dbReference type="EMBL" id="BEZZ01162297">
    <property type="protein sequence ID" value="GCC45781.1"/>
    <property type="molecule type" value="Genomic_DNA"/>
</dbReference>
<dbReference type="OrthoDB" id="10061469at2759"/>
<accession>A0A401TT24</accession>
<feature type="non-terminal residue" evidence="1">
    <location>
        <position position="1"/>
    </location>
</feature>
<dbReference type="PANTHER" id="PTHR15976">
    <property type="entry name" value="CONSTITUTIVE COACTIVATOR OF PEROXISOME PROLIFERATOR-ACTIVATED RECEPTOR GAMMA"/>
    <property type="match status" value="1"/>
</dbReference>
<sequence length="72" mass="7984">VRSHQLVLPPCDVVIKAVAVYVSRIPDVRDLDAVARDVFKNSRARTADKMERFKQAVGYYSAASKPGPPPFL</sequence>
<evidence type="ECO:0000313" key="1">
    <source>
        <dbReference type="EMBL" id="GCC45781.1"/>
    </source>
</evidence>
<comment type="caution">
    <text evidence="1">The sequence shown here is derived from an EMBL/GenBank/DDBJ whole genome shotgun (WGS) entry which is preliminary data.</text>
</comment>
<dbReference type="Proteomes" id="UP000287033">
    <property type="component" value="Unassembled WGS sequence"/>
</dbReference>
<dbReference type="PANTHER" id="PTHR15976:SF16">
    <property type="entry name" value="ASTEROID DOMAIN-CONTAINING PROTEIN"/>
    <property type="match status" value="1"/>
</dbReference>
<name>A0A401TT24_CHIPU</name>
<organism evidence="1 2">
    <name type="scientific">Chiloscyllium punctatum</name>
    <name type="common">Brownbanded bambooshark</name>
    <name type="synonym">Hemiscyllium punctatum</name>
    <dbReference type="NCBI Taxonomy" id="137246"/>
    <lineage>
        <taxon>Eukaryota</taxon>
        <taxon>Metazoa</taxon>
        <taxon>Chordata</taxon>
        <taxon>Craniata</taxon>
        <taxon>Vertebrata</taxon>
        <taxon>Chondrichthyes</taxon>
        <taxon>Elasmobranchii</taxon>
        <taxon>Galeomorphii</taxon>
        <taxon>Galeoidea</taxon>
        <taxon>Orectolobiformes</taxon>
        <taxon>Hemiscylliidae</taxon>
        <taxon>Chiloscyllium</taxon>
    </lineage>
</organism>
<dbReference type="AlphaFoldDB" id="A0A401TT24"/>
<keyword evidence="2" id="KW-1185">Reference proteome</keyword>
<evidence type="ECO:0000313" key="2">
    <source>
        <dbReference type="Proteomes" id="UP000287033"/>
    </source>
</evidence>
<reference evidence="1 2" key="1">
    <citation type="journal article" date="2018" name="Nat. Ecol. Evol.">
        <title>Shark genomes provide insights into elasmobranch evolution and the origin of vertebrates.</title>
        <authorList>
            <person name="Hara Y"/>
            <person name="Yamaguchi K"/>
            <person name="Onimaru K"/>
            <person name="Kadota M"/>
            <person name="Koyanagi M"/>
            <person name="Keeley SD"/>
            <person name="Tatsumi K"/>
            <person name="Tanaka K"/>
            <person name="Motone F"/>
            <person name="Kageyama Y"/>
            <person name="Nozu R"/>
            <person name="Adachi N"/>
            <person name="Nishimura O"/>
            <person name="Nakagawa R"/>
            <person name="Tanegashima C"/>
            <person name="Kiyatake I"/>
            <person name="Matsumoto R"/>
            <person name="Murakumo K"/>
            <person name="Nishida K"/>
            <person name="Terakita A"/>
            <person name="Kuratani S"/>
            <person name="Sato K"/>
            <person name="Hyodo S Kuraku.S."/>
        </authorList>
    </citation>
    <scope>NUCLEOTIDE SEQUENCE [LARGE SCALE GENOMIC DNA]</scope>
</reference>
<protein>
    <submittedName>
        <fullName evidence="1">Uncharacterized protein</fullName>
    </submittedName>
</protein>
<dbReference type="InterPro" id="IPR026784">
    <property type="entry name" value="Coact_PPARg"/>
</dbReference>
<feature type="non-terminal residue" evidence="1">
    <location>
        <position position="72"/>
    </location>
</feature>
<proteinExistence type="predicted"/>
<gene>
    <name evidence="1" type="ORF">chiPu_0029650</name>
</gene>
<dbReference type="GO" id="GO:0005634">
    <property type="term" value="C:nucleus"/>
    <property type="evidence" value="ECO:0007669"/>
    <property type="project" value="TreeGrafter"/>
</dbReference>